<dbReference type="EMBL" id="JARKNE010000003">
    <property type="protein sequence ID" value="KAK5839081.1"/>
    <property type="molecule type" value="Genomic_DNA"/>
</dbReference>
<proteinExistence type="predicted"/>
<accession>A0ABR0QID3</accession>
<sequence length="127" mass="14578">MLSAFEIRVVYLKESMREMKETLKVVEIHTDELDPMKEQSKEYVAKALSFNMDSVEVLLNIVLGKPIGKNDAFEARMTTMKEENKATVITLNKKKIKELEEELVVCRAVMGKRVLSATLNREIDVLM</sequence>
<name>A0ABR0QID3_GOSAR</name>
<evidence type="ECO:0000313" key="1">
    <source>
        <dbReference type="EMBL" id="KAK5839081.1"/>
    </source>
</evidence>
<protein>
    <submittedName>
        <fullName evidence="1">Uncharacterized protein</fullName>
    </submittedName>
</protein>
<dbReference type="Proteomes" id="UP001358586">
    <property type="component" value="Chromosome 3"/>
</dbReference>
<evidence type="ECO:0000313" key="2">
    <source>
        <dbReference type="Proteomes" id="UP001358586"/>
    </source>
</evidence>
<organism evidence="1 2">
    <name type="scientific">Gossypium arboreum</name>
    <name type="common">Tree cotton</name>
    <name type="synonym">Gossypium nanking</name>
    <dbReference type="NCBI Taxonomy" id="29729"/>
    <lineage>
        <taxon>Eukaryota</taxon>
        <taxon>Viridiplantae</taxon>
        <taxon>Streptophyta</taxon>
        <taxon>Embryophyta</taxon>
        <taxon>Tracheophyta</taxon>
        <taxon>Spermatophyta</taxon>
        <taxon>Magnoliopsida</taxon>
        <taxon>eudicotyledons</taxon>
        <taxon>Gunneridae</taxon>
        <taxon>Pentapetalae</taxon>
        <taxon>rosids</taxon>
        <taxon>malvids</taxon>
        <taxon>Malvales</taxon>
        <taxon>Malvaceae</taxon>
        <taxon>Malvoideae</taxon>
        <taxon>Gossypium</taxon>
    </lineage>
</organism>
<keyword evidence="2" id="KW-1185">Reference proteome</keyword>
<gene>
    <name evidence="1" type="ORF">PVK06_007840</name>
</gene>
<reference evidence="1 2" key="1">
    <citation type="submission" date="2023-03" db="EMBL/GenBank/DDBJ databases">
        <title>WGS of Gossypium arboreum.</title>
        <authorList>
            <person name="Yu D."/>
        </authorList>
    </citation>
    <scope>NUCLEOTIDE SEQUENCE [LARGE SCALE GENOMIC DNA]</scope>
    <source>
        <tissue evidence="1">Leaf</tissue>
    </source>
</reference>
<comment type="caution">
    <text evidence="1">The sequence shown here is derived from an EMBL/GenBank/DDBJ whole genome shotgun (WGS) entry which is preliminary data.</text>
</comment>